<feature type="transmembrane region" description="Helical" evidence="2">
    <location>
        <begin position="20"/>
        <end position="40"/>
    </location>
</feature>
<dbReference type="AlphaFoldDB" id="A0A7S8HCV8"/>
<evidence type="ECO:0000256" key="2">
    <source>
        <dbReference type="SAM" id="Phobius"/>
    </source>
</evidence>
<gene>
    <name evidence="3" type="ORF">HW532_13790</name>
</gene>
<evidence type="ECO:0000313" key="4">
    <source>
        <dbReference type="Proteomes" id="UP000593594"/>
    </source>
</evidence>
<dbReference type="KEGG" id="kmn:HW532_13790"/>
<protein>
    <recommendedName>
        <fullName evidence="5">DUF3311 domain-containing protein</fullName>
    </recommendedName>
</protein>
<accession>A0A7S8HCV8</accession>
<dbReference type="RefSeq" id="WP_213161026.1">
    <property type="nucleotide sequence ID" value="NZ_CP058214.1"/>
</dbReference>
<reference evidence="3 4" key="1">
    <citation type="submission" date="2020-06" db="EMBL/GenBank/DDBJ databases">
        <title>Genome sequence of 2 isolates from Red Sea Mangroves.</title>
        <authorList>
            <person name="Sefrji F."/>
            <person name="Michoud G."/>
            <person name="Merlino G."/>
            <person name="Daffonchio D."/>
        </authorList>
    </citation>
    <scope>NUCLEOTIDE SEQUENCE [LARGE SCALE GENOMIC DNA]</scope>
    <source>
        <strain evidence="3 4">R1DC25</strain>
    </source>
</reference>
<sequence length="93" mass="9629">MNGRDADRRGARDVASVLPFLTVVLLLPPVILIFAAPVSIAGIPLIILYLFCAWGGIILCAFLVARHLAHIADGTGDEGGDGDPPDPAAGGQR</sequence>
<evidence type="ECO:0000256" key="1">
    <source>
        <dbReference type="SAM" id="MobiDB-lite"/>
    </source>
</evidence>
<dbReference type="EMBL" id="CP058214">
    <property type="protein sequence ID" value="QPC43663.1"/>
    <property type="molecule type" value="Genomic_DNA"/>
</dbReference>
<keyword evidence="2" id="KW-0812">Transmembrane</keyword>
<evidence type="ECO:0008006" key="5">
    <source>
        <dbReference type="Google" id="ProtNLM"/>
    </source>
</evidence>
<organism evidence="3 4">
    <name type="scientific">Kaustia mangrovi</name>
    <dbReference type="NCBI Taxonomy" id="2593653"/>
    <lineage>
        <taxon>Bacteria</taxon>
        <taxon>Pseudomonadati</taxon>
        <taxon>Pseudomonadota</taxon>
        <taxon>Alphaproteobacteria</taxon>
        <taxon>Hyphomicrobiales</taxon>
        <taxon>Parvibaculaceae</taxon>
        <taxon>Kaustia</taxon>
    </lineage>
</organism>
<feature type="compositionally biased region" description="Acidic residues" evidence="1">
    <location>
        <begin position="75"/>
        <end position="84"/>
    </location>
</feature>
<keyword evidence="2" id="KW-1133">Transmembrane helix</keyword>
<dbReference type="Proteomes" id="UP000593594">
    <property type="component" value="Chromosome"/>
</dbReference>
<keyword evidence="2" id="KW-0472">Membrane</keyword>
<proteinExistence type="predicted"/>
<keyword evidence="4" id="KW-1185">Reference proteome</keyword>
<feature type="transmembrane region" description="Helical" evidence="2">
    <location>
        <begin position="46"/>
        <end position="65"/>
    </location>
</feature>
<evidence type="ECO:0000313" key="3">
    <source>
        <dbReference type="EMBL" id="QPC43663.1"/>
    </source>
</evidence>
<feature type="region of interest" description="Disordered" evidence="1">
    <location>
        <begin position="73"/>
        <end position="93"/>
    </location>
</feature>
<name>A0A7S8HCV8_9HYPH</name>